<comment type="caution">
    <text evidence="12">The sequence shown here is derived from an EMBL/GenBank/DDBJ whole genome shotgun (WGS) entry which is preliminary data.</text>
</comment>
<keyword evidence="13" id="KW-1185">Reference proteome</keyword>
<dbReference type="Proteomes" id="UP001165584">
    <property type="component" value="Unassembled WGS sequence"/>
</dbReference>
<dbReference type="EC" id="7.1.1.9" evidence="10"/>
<feature type="transmembrane region" description="Helical" evidence="11">
    <location>
        <begin position="99"/>
        <end position="129"/>
    </location>
</feature>
<evidence type="ECO:0000256" key="5">
    <source>
        <dbReference type="ARBA" id="ARBA00022692"/>
    </source>
</evidence>
<keyword evidence="6 10" id="KW-1278">Translocase</keyword>
<dbReference type="RefSeq" id="WP_259506626.1">
    <property type="nucleotide sequence ID" value="NZ_JANLCM010000001.1"/>
</dbReference>
<sequence>MRVNAVLWWILAAFFVVVAVAYIVWNLVSNGAVEWAGTVGLSLAAIASIFLAFYLTRAHSAEHGELPEDRLDGEIDEGDPEMGFYSPWSWWPIMLAGSAALLMLGLAVGFWICFIGAAFLLISVVGWVFEYYRGYFAR</sequence>
<dbReference type="Pfam" id="PF12270">
    <property type="entry name" value="Cyt_c_ox_IV"/>
    <property type="match status" value="1"/>
</dbReference>
<evidence type="ECO:0000256" key="2">
    <source>
        <dbReference type="ARBA" id="ARBA00004651"/>
    </source>
</evidence>
<gene>
    <name evidence="12" type="ORF">N1027_07485</name>
</gene>
<reference evidence="12" key="1">
    <citation type="submission" date="2022-08" db="EMBL/GenBank/DDBJ databases">
        <authorList>
            <person name="Deng Y."/>
            <person name="Han X.-F."/>
            <person name="Zhang Y.-Q."/>
        </authorList>
    </citation>
    <scope>NUCLEOTIDE SEQUENCE</scope>
    <source>
        <strain evidence="12">CPCC 205763</strain>
    </source>
</reference>
<evidence type="ECO:0000256" key="1">
    <source>
        <dbReference type="ARBA" id="ARBA00002536"/>
    </source>
</evidence>
<comment type="catalytic activity">
    <reaction evidence="9 10">
        <text>4 Fe(II)-[cytochrome c] + O2 + 8 H(+)(in) = 4 Fe(III)-[cytochrome c] + 2 H2O + 4 H(+)(out)</text>
        <dbReference type="Rhea" id="RHEA:11436"/>
        <dbReference type="Rhea" id="RHEA-COMP:10350"/>
        <dbReference type="Rhea" id="RHEA-COMP:14399"/>
        <dbReference type="ChEBI" id="CHEBI:15377"/>
        <dbReference type="ChEBI" id="CHEBI:15378"/>
        <dbReference type="ChEBI" id="CHEBI:15379"/>
        <dbReference type="ChEBI" id="CHEBI:29033"/>
        <dbReference type="ChEBI" id="CHEBI:29034"/>
        <dbReference type="EC" id="7.1.1.9"/>
    </reaction>
</comment>
<dbReference type="InterPro" id="IPR021050">
    <property type="entry name" value="Cyt_c_oxidase_su4_actinobac"/>
</dbReference>
<keyword evidence="5 11" id="KW-0812">Transmembrane</keyword>
<keyword evidence="4 10" id="KW-1003">Cell membrane</keyword>
<proteinExistence type="inferred from homology"/>
<evidence type="ECO:0000256" key="3">
    <source>
        <dbReference type="ARBA" id="ARBA00006870"/>
    </source>
</evidence>
<evidence type="ECO:0000256" key="4">
    <source>
        <dbReference type="ARBA" id="ARBA00022475"/>
    </source>
</evidence>
<evidence type="ECO:0000256" key="6">
    <source>
        <dbReference type="ARBA" id="ARBA00022967"/>
    </source>
</evidence>
<protein>
    <recommendedName>
        <fullName evidence="10">Cytochrome c oxidase polypeptide 4</fullName>
        <ecNumber evidence="10">7.1.1.9</ecNumber>
    </recommendedName>
    <alternativeName>
        <fullName evidence="10">Cytochrome aa3 subunit 4</fullName>
    </alternativeName>
    <alternativeName>
        <fullName evidence="10">Cytochrome c oxidase polypeptide IV</fullName>
    </alternativeName>
</protein>
<comment type="function">
    <text evidence="1 10">Part of cytochrome c oxidase, its function is unknown.</text>
</comment>
<evidence type="ECO:0000256" key="10">
    <source>
        <dbReference type="PIRNR" id="PIRNR017385"/>
    </source>
</evidence>
<feature type="transmembrane region" description="Helical" evidence="11">
    <location>
        <begin position="6"/>
        <end position="28"/>
    </location>
</feature>
<evidence type="ECO:0000313" key="12">
    <source>
        <dbReference type="EMBL" id="MCS5717977.1"/>
    </source>
</evidence>
<evidence type="ECO:0000256" key="8">
    <source>
        <dbReference type="ARBA" id="ARBA00023136"/>
    </source>
</evidence>
<keyword evidence="7 11" id="KW-1133">Transmembrane helix</keyword>
<keyword evidence="8 10" id="KW-0472">Membrane</keyword>
<evidence type="ECO:0000256" key="11">
    <source>
        <dbReference type="SAM" id="Phobius"/>
    </source>
</evidence>
<dbReference type="PIRSF" id="PIRSF017385">
    <property type="entry name" value="CtaF"/>
    <property type="match status" value="1"/>
</dbReference>
<dbReference type="EMBL" id="JANLCM010000001">
    <property type="protein sequence ID" value="MCS5717977.1"/>
    <property type="molecule type" value="Genomic_DNA"/>
</dbReference>
<organism evidence="12 13">
    <name type="scientific">Herbiconiux aconitum</name>
    <dbReference type="NCBI Taxonomy" id="2970913"/>
    <lineage>
        <taxon>Bacteria</taxon>
        <taxon>Bacillati</taxon>
        <taxon>Actinomycetota</taxon>
        <taxon>Actinomycetes</taxon>
        <taxon>Micrococcales</taxon>
        <taxon>Microbacteriaceae</taxon>
        <taxon>Herbiconiux</taxon>
    </lineage>
</organism>
<comment type="subcellular location">
    <subcellularLocation>
        <location evidence="2">Cell membrane</location>
        <topology evidence="2">Multi-pass membrane protein</topology>
    </subcellularLocation>
</comment>
<comment type="subunit">
    <text evidence="10">Associates with subunits I, II and III to form cytochrome c oxidase.</text>
</comment>
<evidence type="ECO:0000256" key="7">
    <source>
        <dbReference type="ARBA" id="ARBA00022989"/>
    </source>
</evidence>
<accession>A0ABT2GQX3</accession>
<evidence type="ECO:0000313" key="13">
    <source>
        <dbReference type="Proteomes" id="UP001165584"/>
    </source>
</evidence>
<comment type="similarity">
    <text evidence="3 10">Belongs to the cytochrome c oxidase bacterial subunit CtaF family.</text>
</comment>
<feature type="transmembrane region" description="Helical" evidence="11">
    <location>
        <begin position="35"/>
        <end position="55"/>
    </location>
</feature>
<evidence type="ECO:0000256" key="9">
    <source>
        <dbReference type="ARBA" id="ARBA00047816"/>
    </source>
</evidence>
<name>A0ABT2GQX3_9MICO</name>